<dbReference type="Gene3D" id="2.60.40.1890">
    <property type="entry name" value="PCu(A)C copper chaperone"/>
    <property type="match status" value="1"/>
</dbReference>
<protein>
    <submittedName>
        <fullName evidence="1">Lipoprotein LpqE</fullName>
    </submittedName>
</protein>
<evidence type="ECO:0000313" key="1">
    <source>
        <dbReference type="EMBL" id="GGC76393.1"/>
    </source>
</evidence>
<keyword evidence="1" id="KW-0449">Lipoprotein</keyword>
<dbReference type="InterPro" id="IPR036182">
    <property type="entry name" value="PCuAC_sf"/>
</dbReference>
<dbReference type="Pfam" id="PF04314">
    <property type="entry name" value="PCuAC"/>
    <property type="match status" value="1"/>
</dbReference>
<dbReference type="RefSeq" id="WP_188677539.1">
    <property type="nucleotide sequence ID" value="NZ_BMJH01000004.1"/>
</dbReference>
<dbReference type="InterPro" id="IPR007410">
    <property type="entry name" value="LpqE-like"/>
</dbReference>
<dbReference type="Proteomes" id="UP000641514">
    <property type="component" value="Unassembled WGS sequence"/>
</dbReference>
<sequence>MTSSTAQHSSNAGALTPRSRTRVGRIAAATIALGAGAALALTGCGAGQVTQTGSKEAAVTGSFVDVGDIAIRNAHIAFEDAEAYPLETSATATLVFTVVNNNAVTPDVLTSIESFDAQVSFPDDELTVPAGGVLRVGTAVLELEPDEDRPTVELSNLSSNVRPGLTVPITFTFEETGEIVLNVPVEPGAASTRTYVPRPYGSH</sequence>
<proteinExistence type="predicted"/>
<dbReference type="AlphaFoldDB" id="A0A916UKU6"/>
<organism evidence="1 2">
    <name type="scientific">Hoyosella rhizosphaerae</name>
    <dbReference type="NCBI Taxonomy" id="1755582"/>
    <lineage>
        <taxon>Bacteria</taxon>
        <taxon>Bacillati</taxon>
        <taxon>Actinomycetota</taxon>
        <taxon>Actinomycetes</taxon>
        <taxon>Mycobacteriales</taxon>
        <taxon>Hoyosellaceae</taxon>
        <taxon>Hoyosella</taxon>
    </lineage>
</organism>
<reference evidence="1" key="2">
    <citation type="submission" date="2020-09" db="EMBL/GenBank/DDBJ databases">
        <authorList>
            <person name="Sun Q."/>
            <person name="Zhou Y."/>
        </authorList>
    </citation>
    <scope>NUCLEOTIDE SEQUENCE</scope>
    <source>
        <strain evidence="1">CGMCC 1.15478</strain>
    </source>
</reference>
<comment type="caution">
    <text evidence="1">The sequence shown here is derived from an EMBL/GenBank/DDBJ whole genome shotgun (WGS) entry which is preliminary data.</text>
</comment>
<dbReference type="EMBL" id="BMJH01000004">
    <property type="protein sequence ID" value="GGC76393.1"/>
    <property type="molecule type" value="Genomic_DNA"/>
</dbReference>
<accession>A0A916UKU6</accession>
<gene>
    <name evidence="1" type="primary">lpqE</name>
    <name evidence="1" type="ORF">GCM10011410_32060</name>
</gene>
<name>A0A916UKU6_9ACTN</name>
<keyword evidence="2" id="KW-1185">Reference proteome</keyword>
<dbReference type="SUPFAM" id="SSF110087">
    <property type="entry name" value="DR1885-like metal-binding protein"/>
    <property type="match status" value="1"/>
</dbReference>
<evidence type="ECO:0000313" key="2">
    <source>
        <dbReference type="Proteomes" id="UP000641514"/>
    </source>
</evidence>
<reference evidence="1" key="1">
    <citation type="journal article" date="2014" name="Int. J. Syst. Evol. Microbiol.">
        <title>Complete genome sequence of Corynebacterium casei LMG S-19264T (=DSM 44701T), isolated from a smear-ripened cheese.</title>
        <authorList>
            <consortium name="US DOE Joint Genome Institute (JGI-PGF)"/>
            <person name="Walter F."/>
            <person name="Albersmeier A."/>
            <person name="Kalinowski J."/>
            <person name="Ruckert C."/>
        </authorList>
    </citation>
    <scope>NUCLEOTIDE SEQUENCE</scope>
    <source>
        <strain evidence="1">CGMCC 1.15478</strain>
    </source>
</reference>